<dbReference type="AlphaFoldDB" id="A0A1C5JPI8"/>
<dbReference type="Proteomes" id="UP000198221">
    <property type="component" value="Chromosome I"/>
</dbReference>
<dbReference type="RefSeq" id="WP_089014470.1">
    <property type="nucleotide sequence ID" value="NZ_LT607754.1"/>
</dbReference>
<evidence type="ECO:0000313" key="1">
    <source>
        <dbReference type="EMBL" id="SCG72149.1"/>
    </source>
</evidence>
<gene>
    <name evidence="1" type="ORF">GA0070613_5031</name>
</gene>
<reference evidence="2" key="1">
    <citation type="submission" date="2016-06" db="EMBL/GenBank/DDBJ databases">
        <authorList>
            <person name="Varghese N."/>
            <person name="Submissions Spin"/>
        </authorList>
    </citation>
    <scope>NUCLEOTIDE SEQUENCE [LARGE SCALE GENOMIC DNA]</scope>
    <source>
        <strain evidence="2">DSM 43819</strain>
    </source>
</reference>
<accession>A0A1C5JPI8</accession>
<organism evidence="1 2">
    <name type="scientific">Micromonospora inositola</name>
    <dbReference type="NCBI Taxonomy" id="47865"/>
    <lineage>
        <taxon>Bacteria</taxon>
        <taxon>Bacillati</taxon>
        <taxon>Actinomycetota</taxon>
        <taxon>Actinomycetes</taxon>
        <taxon>Micromonosporales</taxon>
        <taxon>Micromonosporaceae</taxon>
        <taxon>Micromonospora</taxon>
    </lineage>
</organism>
<evidence type="ECO:0000313" key="2">
    <source>
        <dbReference type="Proteomes" id="UP000198221"/>
    </source>
</evidence>
<proteinExistence type="predicted"/>
<name>A0A1C5JPI8_9ACTN</name>
<dbReference type="EMBL" id="LT607754">
    <property type="protein sequence ID" value="SCG72149.1"/>
    <property type="molecule type" value="Genomic_DNA"/>
</dbReference>
<protein>
    <submittedName>
        <fullName evidence="1">Uncharacterized protein</fullName>
    </submittedName>
</protein>
<keyword evidence="2" id="KW-1185">Reference proteome</keyword>
<sequence length="95" mass="10190">MWEKVDVPCVGGPVNGRSLLVPVDEDGVPPDVIDQNWLWVEFGGELLDADMAGVYELEPLAGVGPPWIYVWAPASGLSPSARAWSTGPGTMKRGR</sequence>
<dbReference type="OrthoDB" id="3392318at2"/>